<protein>
    <submittedName>
        <fullName evidence="1">Uncharacterized protein</fullName>
    </submittedName>
</protein>
<sequence length="83" mass="9631">MARNPTSSTAMQETISTVHEIQTEDPEFYTNPDCVYESCYEQVVKDEIREVEEKGEQGRQPLLDVELQKELEGTQTKITPYQF</sequence>
<proteinExistence type="predicted"/>
<gene>
    <name evidence="1" type="ORF">CHS0354_008907</name>
</gene>
<reference evidence="1" key="2">
    <citation type="journal article" date="2021" name="Genome Biol. Evol.">
        <title>Developing a high-quality reference genome for a parasitic bivalve with doubly uniparental inheritance (Bivalvia: Unionida).</title>
        <authorList>
            <person name="Smith C.H."/>
        </authorList>
    </citation>
    <scope>NUCLEOTIDE SEQUENCE</scope>
    <source>
        <strain evidence="1">CHS0354</strain>
        <tissue evidence="1">Mantle</tissue>
    </source>
</reference>
<dbReference type="AlphaFoldDB" id="A0AAE0SYN7"/>
<reference evidence="1" key="3">
    <citation type="submission" date="2023-05" db="EMBL/GenBank/DDBJ databases">
        <authorList>
            <person name="Smith C.H."/>
        </authorList>
    </citation>
    <scope>NUCLEOTIDE SEQUENCE</scope>
    <source>
        <strain evidence="1">CHS0354</strain>
        <tissue evidence="1">Mantle</tissue>
    </source>
</reference>
<accession>A0AAE0SYN7</accession>
<keyword evidence="2" id="KW-1185">Reference proteome</keyword>
<dbReference type="Proteomes" id="UP001195483">
    <property type="component" value="Unassembled WGS sequence"/>
</dbReference>
<organism evidence="1 2">
    <name type="scientific">Potamilus streckersoni</name>
    <dbReference type="NCBI Taxonomy" id="2493646"/>
    <lineage>
        <taxon>Eukaryota</taxon>
        <taxon>Metazoa</taxon>
        <taxon>Spiralia</taxon>
        <taxon>Lophotrochozoa</taxon>
        <taxon>Mollusca</taxon>
        <taxon>Bivalvia</taxon>
        <taxon>Autobranchia</taxon>
        <taxon>Heteroconchia</taxon>
        <taxon>Palaeoheterodonta</taxon>
        <taxon>Unionida</taxon>
        <taxon>Unionoidea</taxon>
        <taxon>Unionidae</taxon>
        <taxon>Ambleminae</taxon>
        <taxon>Lampsilini</taxon>
        <taxon>Potamilus</taxon>
    </lineage>
</organism>
<reference evidence="1" key="1">
    <citation type="journal article" date="2021" name="Genome Biol. Evol.">
        <title>A High-Quality Reference Genome for a Parasitic Bivalve with Doubly Uniparental Inheritance (Bivalvia: Unionida).</title>
        <authorList>
            <person name="Smith C.H."/>
        </authorList>
    </citation>
    <scope>NUCLEOTIDE SEQUENCE</scope>
    <source>
        <strain evidence="1">CHS0354</strain>
    </source>
</reference>
<name>A0AAE0SYN7_9BIVA</name>
<comment type="caution">
    <text evidence="1">The sequence shown here is derived from an EMBL/GenBank/DDBJ whole genome shotgun (WGS) entry which is preliminary data.</text>
</comment>
<evidence type="ECO:0000313" key="2">
    <source>
        <dbReference type="Proteomes" id="UP001195483"/>
    </source>
</evidence>
<evidence type="ECO:0000313" key="1">
    <source>
        <dbReference type="EMBL" id="KAK3600620.1"/>
    </source>
</evidence>
<dbReference type="EMBL" id="JAEAOA010000584">
    <property type="protein sequence ID" value="KAK3600620.1"/>
    <property type="molecule type" value="Genomic_DNA"/>
</dbReference>